<name>A0A1N7KBK8_9RHOB</name>
<feature type="domain" description="Methyltransferase type 11" evidence="4">
    <location>
        <begin position="76"/>
        <end position="117"/>
    </location>
</feature>
<feature type="region of interest" description="Disordered" evidence="3">
    <location>
        <begin position="245"/>
        <end position="288"/>
    </location>
</feature>
<sequence>MTKPPVLTDRAALLRARSRAKAKGLADFLHDSAAVEIKERLNEVNRTFTDMAVVSGFPEFWGARFPQARQLADDPVLDLAPASLDLIVHALALHWADDPVGQVVQCARALRPDGLFIAVVPGGQTLAELRSCLAAAESRLTGGLSPRVVPMGEIRDLGGVLPRAGLALPVADVVNLTASYRDAWHLMRDLRAMGETNALAARRRTIPPRALFDEASRLYSLSFGDDDGRVRASFDLVFLTGWAPHESQQKPLPPGGGRWRGTGPGSLPEAASNPDAPGVPGSENAPQD</sequence>
<organism evidence="5 6">
    <name type="scientific">Phaeovulum vinaykumarii</name>
    <dbReference type="NCBI Taxonomy" id="407234"/>
    <lineage>
        <taxon>Bacteria</taxon>
        <taxon>Pseudomonadati</taxon>
        <taxon>Pseudomonadota</taxon>
        <taxon>Alphaproteobacteria</taxon>
        <taxon>Rhodobacterales</taxon>
        <taxon>Paracoccaceae</taxon>
        <taxon>Phaeovulum</taxon>
    </lineage>
</organism>
<protein>
    <submittedName>
        <fullName evidence="5">Methyltransferase domain-containing protein</fullName>
    </submittedName>
</protein>
<dbReference type="Gene3D" id="3.40.50.150">
    <property type="entry name" value="Vaccinia Virus protein VP39"/>
    <property type="match status" value="1"/>
</dbReference>
<keyword evidence="2 5" id="KW-0808">Transferase</keyword>
<dbReference type="AlphaFoldDB" id="A0A1N7KBK8"/>
<evidence type="ECO:0000313" key="6">
    <source>
        <dbReference type="Proteomes" id="UP000186098"/>
    </source>
</evidence>
<proteinExistence type="predicted"/>
<dbReference type="PANTHER" id="PTHR13090:SF1">
    <property type="entry name" value="ARGININE-HYDROXYLASE NDUFAF5, MITOCHONDRIAL"/>
    <property type="match status" value="1"/>
</dbReference>
<dbReference type="RefSeq" id="WP_076363570.1">
    <property type="nucleotide sequence ID" value="NZ_FTOM01000001.1"/>
</dbReference>
<feature type="compositionally biased region" description="Gly residues" evidence="3">
    <location>
        <begin position="255"/>
        <end position="264"/>
    </location>
</feature>
<gene>
    <name evidence="5" type="ORF">SAMN05421795_101794</name>
</gene>
<accession>A0A1N7KBK8</accession>
<reference evidence="6" key="1">
    <citation type="submission" date="2017-01" db="EMBL/GenBank/DDBJ databases">
        <authorList>
            <person name="Varghese N."/>
            <person name="Submissions S."/>
        </authorList>
    </citation>
    <scope>NUCLEOTIDE SEQUENCE [LARGE SCALE GENOMIC DNA]</scope>
    <source>
        <strain evidence="6">DSM 18714</strain>
    </source>
</reference>
<evidence type="ECO:0000259" key="4">
    <source>
        <dbReference type="Pfam" id="PF08241"/>
    </source>
</evidence>
<dbReference type="InterPro" id="IPR013216">
    <property type="entry name" value="Methyltransf_11"/>
</dbReference>
<dbReference type="OrthoDB" id="9793723at2"/>
<dbReference type="Pfam" id="PF08241">
    <property type="entry name" value="Methyltransf_11"/>
    <property type="match status" value="1"/>
</dbReference>
<dbReference type="InterPro" id="IPR050602">
    <property type="entry name" value="Malonyl-ACP_OMT"/>
</dbReference>
<keyword evidence="6" id="KW-1185">Reference proteome</keyword>
<dbReference type="STRING" id="407234.SAMN05421795_101794"/>
<keyword evidence="1 5" id="KW-0489">Methyltransferase</keyword>
<dbReference type="Proteomes" id="UP000186098">
    <property type="component" value="Unassembled WGS sequence"/>
</dbReference>
<dbReference type="SUPFAM" id="SSF53335">
    <property type="entry name" value="S-adenosyl-L-methionine-dependent methyltransferases"/>
    <property type="match status" value="1"/>
</dbReference>
<dbReference type="GO" id="GO:0008757">
    <property type="term" value="F:S-adenosylmethionine-dependent methyltransferase activity"/>
    <property type="evidence" value="ECO:0007669"/>
    <property type="project" value="InterPro"/>
</dbReference>
<evidence type="ECO:0000313" key="5">
    <source>
        <dbReference type="EMBL" id="SIS58985.1"/>
    </source>
</evidence>
<dbReference type="GO" id="GO:0032259">
    <property type="term" value="P:methylation"/>
    <property type="evidence" value="ECO:0007669"/>
    <property type="project" value="UniProtKB-KW"/>
</dbReference>
<dbReference type="EMBL" id="FTOM01000001">
    <property type="protein sequence ID" value="SIS58985.1"/>
    <property type="molecule type" value="Genomic_DNA"/>
</dbReference>
<evidence type="ECO:0000256" key="2">
    <source>
        <dbReference type="ARBA" id="ARBA00022679"/>
    </source>
</evidence>
<evidence type="ECO:0000256" key="1">
    <source>
        <dbReference type="ARBA" id="ARBA00022603"/>
    </source>
</evidence>
<dbReference type="InterPro" id="IPR029063">
    <property type="entry name" value="SAM-dependent_MTases_sf"/>
</dbReference>
<dbReference type="PANTHER" id="PTHR13090">
    <property type="entry name" value="ARGININE-HYDROXYLASE NDUFAF5, MITOCHONDRIAL"/>
    <property type="match status" value="1"/>
</dbReference>
<evidence type="ECO:0000256" key="3">
    <source>
        <dbReference type="SAM" id="MobiDB-lite"/>
    </source>
</evidence>